<dbReference type="RefSeq" id="WP_043602242.1">
    <property type="nucleotide sequence ID" value="NZ_AXCY01000002.1"/>
</dbReference>
<evidence type="ECO:0000256" key="4">
    <source>
        <dbReference type="ARBA" id="ARBA00022825"/>
    </source>
</evidence>
<dbReference type="GO" id="GO:0008236">
    <property type="term" value="F:serine-type peptidase activity"/>
    <property type="evidence" value="ECO:0007669"/>
    <property type="project" value="UniProtKB-KW"/>
</dbReference>
<evidence type="ECO:0000313" key="6">
    <source>
        <dbReference type="Proteomes" id="UP000029839"/>
    </source>
</evidence>
<gene>
    <name evidence="5" type="ORF">N868_07260</name>
</gene>
<sequence>MKLLLTSGGVTNSSIEAALVRLLGKPITDCRALCVPTAQWGHPMCGPESVQGLVAARPDWRHLTGLGWVSLGVLELTALPSIGAERWVPWVREADVLLVDGGDATYLAHWVRESGLADLLPSLTDTVWVGVSAGSMVMTPRIGDLFVEWSGAADDRTLGVVDFAIFPHLDAFPTNTMVDAERWAAGLGVPSYVIDEQTAVVVADGVVEVVSEGRWKAFDADGA</sequence>
<keyword evidence="6" id="KW-1185">Reference proteome</keyword>
<evidence type="ECO:0000313" key="5">
    <source>
        <dbReference type="EMBL" id="KGM12656.1"/>
    </source>
</evidence>
<evidence type="ECO:0000256" key="1">
    <source>
        <dbReference type="ARBA" id="ARBA00006534"/>
    </source>
</evidence>
<dbReference type="InterPro" id="IPR029062">
    <property type="entry name" value="Class_I_gatase-like"/>
</dbReference>
<evidence type="ECO:0000256" key="3">
    <source>
        <dbReference type="ARBA" id="ARBA00022801"/>
    </source>
</evidence>
<dbReference type="Gene3D" id="3.40.50.880">
    <property type="match status" value="1"/>
</dbReference>
<reference evidence="5 6" key="1">
    <citation type="submission" date="2013-08" db="EMBL/GenBank/DDBJ databases">
        <title>Genome sequencing of Cellulomonas carbonis T26.</title>
        <authorList>
            <person name="Chen F."/>
            <person name="Li Y."/>
            <person name="Wang G."/>
        </authorList>
    </citation>
    <scope>NUCLEOTIDE SEQUENCE [LARGE SCALE GENOMIC DNA]</scope>
    <source>
        <strain evidence="5 6">T26</strain>
    </source>
</reference>
<organism evidence="5 6">
    <name type="scientific">Cellulomonas carbonis T26</name>
    <dbReference type="NCBI Taxonomy" id="947969"/>
    <lineage>
        <taxon>Bacteria</taxon>
        <taxon>Bacillati</taxon>
        <taxon>Actinomycetota</taxon>
        <taxon>Actinomycetes</taxon>
        <taxon>Micrococcales</taxon>
        <taxon>Cellulomonadaceae</taxon>
        <taxon>Cellulomonas</taxon>
    </lineage>
</organism>
<dbReference type="EMBL" id="AXCY01000002">
    <property type="protein sequence ID" value="KGM12656.1"/>
    <property type="molecule type" value="Genomic_DNA"/>
</dbReference>
<comment type="similarity">
    <text evidence="1">Belongs to the peptidase S51 family.</text>
</comment>
<keyword evidence="4" id="KW-0720">Serine protease</keyword>
<dbReference type="Proteomes" id="UP000029839">
    <property type="component" value="Unassembled WGS sequence"/>
</dbReference>
<keyword evidence="2" id="KW-0645">Protease</keyword>
<dbReference type="GO" id="GO:0006508">
    <property type="term" value="P:proteolysis"/>
    <property type="evidence" value="ECO:0007669"/>
    <property type="project" value="UniProtKB-KW"/>
</dbReference>
<dbReference type="Pfam" id="PF03575">
    <property type="entry name" value="Peptidase_S51"/>
    <property type="match status" value="1"/>
</dbReference>
<protein>
    <submittedName>
        <fullName evidence="5">Peptidase S51</fullName>
    </submittedName>
</protein>
<reference evidence="5 6" key="2">
    <citation type="journal article" date="2015" name="Stand. Genomic Sci.">
        <title>Draft genome sequence of Cellulomonas carbonis T26(T) and comparative analysis of six Cellulomonas genomes.</title>
        <authorList>
            <person name="Zhuang W."/>
            <person name="Zhang S."/>
            <person name="Xia X."/>
            <person name="Wang G."/>
        </authorList>
    </citation>
    <scope>NUCLEOTIDE SEQUENCE [LARGE SCALE GENOMIC DNA]</scope>
    <source>
        <strain evidence="5 6">T26</strain>
    </source>
</reference>
<dbReference type="OrthoDB" id="3373764at2"/>
<comment type="caution">
    <text evidence="5">The sequence shown here is derived from an EMBL/GenBank/DDBJ whole genome shotgun (WGS) entry which is preliminary data.</text>
</comment>
<dbReference type="InterPro" id="IPR005320">
    <property type="entry name" value="Peptidase_S51"/>
</dbReference>
<dbReference type="AlphaFoldDB" id="A0A0A0BXM4"/>
<accession>A0A0A0BXM4</accession>
<proteinExistence type="inferred from homology"/>
<keyword evidence="3" id="KW-0378">Hydrolase</keyword>
<evidence type="ECO:0000256" key="2">
    <source>
        <dbReference type="ARBA" id="ARBA00022670"/>
    </source>
</evidence>
<dbReference type="SUPFAM" id="SSF52317">
    <property type="entry name" value="Class I glutamine amidotransferase-like"/>
    <property type="match status" value="1"/>
</dbReference>
<name>A0A0A0BXM4_9CELL</name>